<dbReference type="AlphaFoldDB" id="A0A444JD60"/>
<evidence type="ECO:0000313" key="2">
    <source>
        <dbReference type="EMBL" id="RWX51040.1"/>
    </source>
</evidence>
<accession>A0A444JD60</accession>
<dbReference type="Proteomes" id="UP000288892">
    <property type="component" value="Unassembled WGS sequence"/>
</dbReference>
<organism evidence="2 3">
    <name type="scientific">Candidatus Electrothrix marina</name>
    <dbReference type="NCBI Taxonomy" id="1859130"/>
    <lineage>
        <taxon>Bacteria</taxon>
        <taxon>Pseudomonadati</taxon>
        <taxon>Thermodesulfobacteriota</taxon>
        <taxon>Desulfobulbia</taxon>
        <taxon>Desulfobulbales</taxon>
        <taxon>Desulfobulbaceae</taxon>
        <taxon>Candidatus Electrothrix</taxon>
    </lineage>
</organism>
<gene>
    <name evidence="2" type="ORF">VU01_12245</name>
</gene>
<evidence type="ECO:0000313" key="3">
    <source>
        <dbReference type="Proteomes" id="UP000288892"/>
    </source>
</evidence>
<evidence type="ECO:0000256" key="1">
    <source>
        <dbReference type="SAM" id="SignalP"/>
    </source>
</evidence>
<name>A0A444JD60_9BACT</name>
<comment type="caution">
    <text evidence="2">The sequence shown here is derived from an EMBL/GenBank/DDBJ whole genome shotgun (WGS) entry which is preliminary data.</text>
</comment>
<feature type="signal peptide" evidence="1">
    <location>
        <begin position="1"/>
        <end position="22"/>
    </location>
</feature>
<reference evidence="2 3" key="1">
    <citation type="submission" date="2017-01" db="EMBL/GenBank/DDBJ databases">
        <title>The cable genome- insights into the physiology and evolution of filamentous bacteria capable of sulfide oxidation via long distance electron transfer.</title>
        <authorList>
            <person name="Schreiber L."/>
            <person name="Bjerg J.T."/>
            <person name="Boggild A."/>
            <person name="Van De Vossenberg J."/>
            <person name="Meysman F."/>
            <person name="Nielsen L.P."/>
            <person name="Schramm A."/>
            <person name="Kjeldsen K.U."/>
        </authorList>
    </citation>
    <scope>NUCLEOTIDE SEQUENCE [LARGE SCALE GENOMIC DNA]</scope>
    <source>
        <strain evidence="2">A5</strain>
    </source>
</reference>
<proteinExistence type="predicted"/>
<protein>
    <submittedName>
        <fullName evidence="2">Uncharacterized protein</fullName>
    </submittedName>
</protein>
<dbReference type="EMBL" id="MTKS01000224">
    <property type="protein sequence ID" value="RWX51040.1"/>
    <property type="molecule type" value="Genomic_DNA"/>
</dbReference>
<keyword evidence="3" id="KW-1185">Reference proteome</keyword>
<feature type="chain" id="PRO_5019499884" evidence="1">
    <location>
        <begin position="23"/>
        <end position="110"/>
    </location>
</feature>
<sequence>MQYSAATLFLFSSLFLANSVYATGVCLKGYGNTPEEAFEIGTNLLSKTAVELGKEPLSANLQIRILPEKEKDLFAVLVYSMDRPTSCDLPQKPQTAEEKRPNCTKNICSI</sequence>
<keyword evidence="1" id="KW-0732">Signal</keyword>